<dbReference type="InterPro" id="IPR008906">
    <property type="entry name" value="HATC_C_dom"/>
</dbReference>
<name>A0A9R1UXD8_LACSA</name>
<dbReference type="Pfam" id="PF14372">
    <property type="entry name" value="hAT-like_RNase-H"/>
    <property type="match status" value="1"/>
</dbReference>
<organism evidence="3 4">
    <name type="scientific">Lactuca sativa</name>
    <name type="common">Garden lettuce</name>
    <dbReference type="NCBI Taxonomy" id="4236"/>
    <lineage>
        <taxon>Eukaryota</taxon>
        <taxon>Viridiplantae</taxon>
        <taxon>Streptophyta</taxon>
        <taxon>Embryophyta</taxon>
        <taxon>Tracheophyta</taxon>
        <taxon>Spermatophyta</taxon>
        <taxon>Magnoliopsida</taxon>
        <taxon>eudicotyledons</taxon>
        <taxon>Gunneridae</taxon>
        <taxon>Pentapetalae</taxon>
        <taxon>asterids</taxon>
        <taxon>campanulids</taxon>
        <taxon>Asterales</taxon>
        <taxon>Asteraceae</taxon>
        <taxon>Cichorioideae</taxon>
        <taxon>Cichorieae</taxon>
        <taxon>Lactucinae</taxon>
        <taxon>Lactuca</taxon>
    </lineage>
</organism>
<dbReference type="InterPro" id="IPR025525">
    <property type="entry name" value="hAT-like_transposase_RNase-H"/>
</dbReference>
<evidence type="ECO:0000313" key="4">
    <source>
        <dbReference type="Proteomes" id="UP000235145"/>
    </source>
</evidence>
<evidence type="ECO:0000259" key="1">
    <source>
        <dbReference type="Pfam" id="PF05699"/>
    </source>
</evidence>
<evidence type="ECO:0000259" key="2">
    <source>
        <dbReference type="Pfam" id="PF14372"/>
    </source>
</evidence>
<gene>
    <name evidence="3" type="ORF">LSAT_V11C700373100</name>
</gene>
<sequence>MKDCGLQTKKFLCGDTPTRWNSTFKLLKSTYQLQEAFTEFGVRDKSYERDLGRVPENYEFEVVTEMVKFFEKFKTKTELVSATSKPLVNLFIREVLDVDTQLRMWSTKPMFLDMLKDMKTKYDKYWGAYSKMNGFMYFAVLLDPTTNSPFLLHVFKKMIGYMEPSLNPASIDIKARQMVREVENRMENLFTIYWERFDNGGSFQQEASQIVIGVDDDNDFFGDFLCTGGSNSDPTDNELRTYLKENIVNYKKDFSILGWWRVNAIRFPTIARMAKASESVFSTCGKVVSEYRTSLSTLIIEALLCTQDWVRKSTNPIVDSVDDILNDDDIALEIAQALNMLHMDDNDMGKRPMED</sequence>
<dbReference type="PANTHER" id="PTHR23272">
    <property type="entry name" value="BED FINGER-RELATED"/>
    <property type="match status" value="1"/>
</dbReference>
<proteinExistence type="predicted"/>
<dbReference type="GO" id="GO:0003677">
    <property type="term" value="F:DNA binding"/>
    <property type="evidence" value="ECO:0007669"/>
    <property type="project" value="InterPro"/>
</dbReference>
<dbReference type="GO" id="GO:0046983">
    <property type="term" value="F:protein dimerization activity"/>
    <property type="evidence" value="ECO:0007669"/>
    <property type="project" value="InterPro"/>
</dbReference>
<accession>A0A9R1UXD8</accession>
<feature type="domain" description="hAT-like transposase RNase-H fold" evidence="2">
    <location>
        <begin position="82"/>
        <end position="193"/>
    </location>
</feature>
<evidence type="ECO:0008006" key="5">
    <source>
        <dbReference type="Google" id="ProtNLM"/>
    </source>
</evidence>
<keyword evidence="4" id="KW-1185">Reference proteome</keyword>
<dbReference type="InterPro" id="IPR012337">
    <property type="entry name" value="RNaseH-like_sf"/>
</dbReference>
<protein>
    <recommendedName>
        <fullName evidence="5">HAT C-terminal dimerisation domain-containing protein</fullName>
    </recommendedName>
</protein>
<dbReference type="SUPFAM" id="SSF53098">
    <property type="entry name" value="Ribonuclease H-like"/>
    <property type="match status" value="1"/>
</dbReference>
<evidence type="ECO:0000313" key="3">
    <source>
        <dbReference type="EMBL" id="KAJ0195725.1"/>
    </source>
</evidence>
<reference evidence="3 4" key="1">
    <citation type="journal article" date="2017" name="Nat. Commun.">
        <title>Genome assembly with in vitro proximity ligation data and whole-genome triplication in lettuce.</title>
        <authorList>
            <person name="Reyes-Chin-Wo S."/>
            <person name="Wang Z."/>
            <person name="Yang X."/>
            <person name="Kozik A."/>
            <person name="Arikit S."/>
            <person name="Song C."/>
            <person name="Xia L."/>
            <person name="Froenicke L."/>
            <person name="Lavelle D.O."/>
            <person name="Truco M.J."/>
            <person name="Xia R."/>
            <person name="Zhu S."/>
            <person name="Xu C."/>
            <person name="Xu H."/>
            <person name="Xu X."/>
            <person name="Cox K."/>
            <person name="Korf I."/>
            <person name="Meyers B.C."/>
            <person name="Michelmore R.W."/>
        </authorList>
    </citation>
    <scope>NUCLEOTIDE SEQUENCE [LARGE SCALE GENOMIC DNA]</scope>
    <source>
        <strain evidence="4">cv. Salinas</strain>
        <tissue evidence="3">Seedlings</tissue>
    </source>
</reference>
<dbReference type="AlphaFoldDB" id="A0A9R1UXD8"/>
<dbReference type="EMBL" id="NBSK02000007">
    <property type="protein sequence ID" value="KAJ0195725.1"/>
    <property type="molecule type" value="Genomic_DNA"/>
</dbReference>
<comment type="caution">
    <text evidence="3">The sequence shown here is derived from an EMBL/GenBank/DDBJ whole genome shotgun (WGS) entry which is preliminary data.</text>
</comment>
<feature type="domain" description="HAT C-terminal dimerisation" evidence="1">
    <location>
        <begin position="238"/>
        <end position="310"/>
    </location>
</feature>
<dbReference type="Pfam" id="PF05699">
    <property type="entry name" value="Dimer_Tnp_hAT"/>
    <property type="match status" value="1"/>
</dbReference>
<dbReference type="PANTHER" id="PTHR23272:SF190">
    <property type="entry name" value="ZINC FINGER, BED-TYPE-RELATED"/>
    <property type="match status" value="1"/>
</dbReference>
<dbReference type="Proteomes" id="UP000235145">
    <property type="component" value="Unassembled WGS sequence"/>
</dbReference>